<comment type="caution">
    <text evidence="3">The sequence shown here is derived from an EMBL/GenBank/DDBJ whole genome shotgun (WGS) entry which is preliminary data.</text>
</comment>
<keyword evidence="4" id="KW-1185">Reference proteome</keyword>
<feature type="region of interest" description="Disordered" evidence="1">
    <location>
        <begin position="63"/>
        <end position="103"/>
    </location>
</feature>
<keyword evidence="2" id="KW-0812">Transmembrane</keyword>
<organism evidence="3 4">
    <name type="scientific">Streptomyces similanensis</name>
    <dbReference type="NCBI Taxonomy" id="1274988"/>
    <lineage>
        <taxon>Bacteria</taxon>
        <taxon>Bacillati</taxon>
        <taxon>Actinomycetota</taxon>
        <taxon>Actinomycetes</taxon>
        <taxon>Kitasatosporales</taxon>
        <taxon>Streptomycetaceae</taxon>
        <taxon>Streptomyces</taxon>
    </lineage>
</organism>
<feature type="compositionally biased region" description="Low complexity" evidence="1">
    <location>
        <begin position="86"/>
        <end position="96"/>
    </location>
</feature>
<keyword evidence="2" id="KW-0472">Membrane</keyword>
<evidence type="ECO:0000313" key="4">
    <source>
        <dbReference type="Proteomes" id="UP001500124"/>
    </source>
</evidence>
<accession>A0ABP9L449</accession>
<evidence type="ECO:0000256" key="2">
    <source>
        <dbReference type="SAM" id="Phobius"/>
    </source>
</evidence>
<feature type="transmembrane region" description="Helical" evidence="2">
    <location>
        <begin position="36"/>
        <end position="59"/>
    </location>
</feature>
<keyword evidence="2" id="KW-1133">Transmembrane helix</keyword>
<protein>
    <submittedName>
        <fullName evidence="3">Uncharacterized protein</fullName>
    </submittedName>
</protein>
<dbReference type="RefSeq" id="WP_345670847.1">
    <property type="nucleotide sequence ID" value="NZ_BAABKC010000087.1"/>
</dbReference>
<feature type="compositionally biased region" description="Low complexity" evidence="1">
    <location>
        <begin position="63"/>
        <end position="78"/>
    </location>
</feature>
<sequence length="134" mass="13148">MSDTTAAKASCSPCALEPLDLVADSCGPCERDNRRILVLLVANLVVVFVALAAVCAYVVGSTARSHPAPAPATSAAPADPWPAPSSPAATWMPSPSLSAPGPNGTPCNIFDAECNSGSGGAGGVVERGASADGA</sequence>
<dbReference type="Proteomes" id="UP001500124">
    <property type="component" value="Unassembled WGS sequence"/>
</dbReference>
<evidence type="ECO:0000313" key="3">
    <source>
        <dbReference type="EMBL" id="GAA5070673.1"/>
    </source>
</evidence>
<name>A0ABP9L449_9ACTN</name>
<reference evidence="4" key="1">
    <citation type="journal article" date="2019" name="Int. J. Syst. Evol. Microbiol.">
        <title>The Global Catalogue of Microorganisms (GCM) 10K type strain sequencing project: providing services to taxonomists for standard genome sequencing and annotation.</title>
        <authorList>
            <consortium name="The Broad Institute Genomics Platform"/>
            <consortium name="The Broad Institute Genome Sequencing Center for Infectious Disease"/>
            <person name="Wu L."/>
            <person name="Ma J."/>
        </authorList>
    </citation>
    <scope>NUCLEOTIDE SEQUENCE [LARGE SCALE GENOMIC DNA]</scope>
    <source>
        <strain evidence="4">JCM 18410</strain>
    </source>
</reference>
<proteinExistence type="predicted"/>
<gene>
    <name evidence="3" type="ORF">GCM10023336_56010</name>
</gene>
<dbReference type="EMBL" id="BAABKC010000087">
    <property type="protein sequence ID" value="GAA5070673.1"/>
    <property type="molecule type" value="Genomic_DNA"/>
</dbReference>
<evidence type="ECO:0000256" key="1">
    <source>
        <dbReference type="SAM" id="MobiDB-lite"/>
    </source>
</evidence>